<accession>A0ABT1D5M9</accession>
<gene>
    <name evidence="5" type="ORF">JYK14_09035</name>
</gene>
<reference evidence="5 6" key="1">
    <citation type="submission" date="2021-12" db="EMBL/GenBank/DDBJ databases">
        <title>Siccirubricoccus leaddurans sp. nov., a high concentration Zn2+ tolerance bacterium.</title>
        <authorList>
            <person name="Cao Y."/>
        </authorList>
    </citation>
    <scope>NUCLEOTIDE SEQUENCE [LARGE SCALE GENOMIC DNA]</scope>
    <source>
        <strain evidence="5 6">KC 17139</strain>
    </source>
</reference>
<proteinExistence type="inferred from homology"/>
<keyword evidence="6" id="KW-1185">Reference proteome</keyword>
<dbReference type="PANTHER" id="PTHR48075:SF1">
    <property type="entry name" value="LAMBDA-CRYSTALLIN HOMOLOG"/>
    <property type="match status" value="1"/>
</dbReference>
<dbReference type="InterPro" id="IPR036291">
    <property type="entry name" value="NAD(P)-bd_dom_sf"/>
</dbReference>
<dbReference type="EC" id="1.1.1.35" evidence="5"/>
<evidence type="ECO:0000313" key="5">
    <source>
        <dbReference type="EMBL" id="MCO6416310.1"/>
    </source>
</evidence>
<dbReference type="SUPFAM" id="SSF51735">
    <property type="entry name" value="NAD(P)-binding Rossmann-fold domains"/>
    <property type="match status" value="1"/>
</dbReference>
<dbReference type="Pfam" id="PF00725">
    <property type="entry name" value="3HCDH"/>
    <property type="match status" value="1"/>
</dbReference>
<comment type="caution">
    <text evidence="5">The sequence shown here is derived from an EMBL/GenBank/DDBJ whole genome shotgun (WGS) entry which is preliminary data.</text>
</comment>
<evidence type="ECO:0000259" key="4">
    <source>
        <dbReference type="Pfam" id="PF02737"/>
    </source>
</evidence>
<evidence type="ECO:0000259" key="3">
    <source>
        <dbReference type="Pfam" id="PF00725"/>
    </source>
</evidence>
<dbReference type="GO" id="GO:0003857">
    <property type="term" value="F:(3S)-3-hydroxyacyl-CoA dehydrogenase (NAD+) activity"/>
    <property type="evidence" value="ECO:0007669"/>
    <property type="project" value="UniProtKB-EC"/>
</dbReference>
<feature type="domain" description="3-hydroxyacyl-CoA dehydrogenase NAD binding" evidence="4">
    <location>
        <begin position="4"/>
        <end position="182"/>
    </location>
</feature>
<dbReference type="NCBIfam" id="NF004783">
    <property type="entry name" value="PRK06129.1"/>
    <property type="match status" value="1"/>
</dbReference>
<keyword evidence="2 5" id="KW-0560">Oxidoreductase</keyword>
<dbReference type="InterPro" id="IPR008927">
    <property type="entry name" value="6-PGluconate_DH-like_C_sf"/>
</dbReference>
<dbReference type="SUPFAM" id="SSF48179">
    <property type="entry name" value="6-phosphogluconate dehydrogenase C-terminal domain-like"/>
    <property type="match status" value="1"/>
</dbReference>
<organism evidence="5 6">
    <name type="scientific">Siccirubricoccus soli</name>
    <dbReference type="NCBI Taxonomy" id="2899147"/>
    <lineage>
        <taxon>Bacteria</taxon>
        <taxon>Pseudomonadati</taxon>
        <taxon>Pseudomonadota</taxon>
        <taxon>Alphaproteobacteria</taxon>
        <taxon>Acetobacterales</taxon>
        <taxon>Roseomonadaceae</taxon>
        <taxon>Siccirubricoccus</taxon>
    </lineage>
</organism>
<dbReference type="InterPro" id="IPR006176">
    <property type="entry name" value="3-OHacyl-CoA_DH_NAD-bd"/>
</dbReference>
<dbReference type="InterPro" id="IPR013328">
    <property type="entry name" value="6PGD_dom2"/>
</dbReference>
<dbReference type="Gene3D" id="1.10.1040.10">
    <property type="entry name" value="N-(1-d-carboxylethyl)-l-norvaline Dehydrogenase, domain 2"/>
    <property type="match status" value="1"/>
</dbReference>
<evidence type="ECO:0000256" key="2">
    <source>
        <dbReference type="ARBA" id="ARBA00023002"/>
    </source>
</evidence>
<dbReference type="Proteomes" id="UP001523392">
    <property type="component" value="Unassembled WGS sequence"/>
</dbReference>
<dbReference type="RefSeq" id="WP_252952920.1">
    <property type="nucleotide sequence ID" value="NZ_JAFIRR010000054.1"/>
</dbReference>
<dbReference type="InterPro" id="IPR006180">
    <property type="entry name" value="3-OHacyl-CoA_DH_CS"/>
</dbReference>
<dbReference type="InterPro" id="IPR006108">
    <property type="entry name" value="3HC_DH_C"/>
</dbReference>
<feature type="domain" description="3-hydroxyacyl-CoA dehydrogenase C-terminal" evidence="3">
    <location>
        <begin position="185"/>
        <end position="248"/>
    </location>
</feature>
<evidence type="ECO:0000256" key="1">
    <source>
        <dbReference type="ARBA" id="ARBA00009463"/>
    </source>
</evidence>
<dbReference type="EMBL" id="JAFIRR010000054">
    <property type="protein sequence ID" value="MCO6416310.1"/>
    <property type="molecule type" value="Genomic_DNA"/>
</dbReference>
<protein>
    <submittedName>
        <fullName evidence="5">3-hydroxyacyl-CoA dehydrogenase</fullName>
        <ecNumber evidence="5">1.1.1.35</ecNumber>
    </submittedName>
</protein>
<comment type="similarity">
    <text evidence="1">Belongs to the 3-hydroxyacyl-CoA dehydrogenase family.</text>
</comment>
<dbReference type="PANTHER" id="PTHR48075">
    <property type="entry name" value="3-HYDROXYACYL-COA DEHYDROGENASE FAMILY PROTEIN"/>
    <property type="match status" value="1"/>
</dbReference>
<dbReference type="Gene3D" id="3.40.50.720">
    <property type="entry name" value="NAD(P)-binding Rossmann-like Domain"/>
    <property type="match status" value="1"/>
</dbReference>
<sequence>MERIAVVGAGLIGRAWSMVFARAGLEVRLWDKVDGVAERAMGLIANSLADLHAAGLVQETLAAIAARITPAATLAECVAGAKHVQENGPERLAPKQELFAELDRLCPQEVVLASSTSGIPASEFTGNLAGRGRCLVAHPVNPPYLVPLVELVGAPWTDPAVVSRTRALMGRVGQVPVVAFKETRGFVLNRLQAALVAEAFRMVRDGVMSPEDVDRCVKDGLGLRWSFMGPFETIDLNAPGGVADYADRFGPLMGGITVEQTPYDYDAPTVGKVTEERRAVLPLEKIEDRSAWRDRRLMALIAHKRSQEG</sequence>
<evidence type="ECO:0000313" key="6">
    <source>
        <dbReference type="Proteomes" id="UP001523392"/>
    </source>
</evidence>
<dbReference type="Pfam" id="PF02737">
    <property type="entry name" value="3HCDH_N"/>
    <property type="match status" value="1"/>
</dbReference>
<name>A0ABT1D5M9_9PROT</name>
<dbReference type="PROSITE" id="PS00067">
    <property type="entry name" value="3HCDH"/>
    <property type="match status" value="1"/>
</dbReference>